<proteinExistence type="predicted"/>
<evidence type="ECO:0008006" key="3">
    <source>
        <dbReference type="Google" id="ProtNLM"/>
    </source>
</evidence>
<dbReference type="EMBL" id="JRUQ01000048">
    <property type="protein sequence ID" value="KGT91267.1"/>
    <property type="molecule type" value="Genomic_DNA"/>
</dbReference>
<sequence>MSNFRKHYDTALMLEQKGFFRRATTVWRQALRAACGEDEENVAFSGIRRCSSNARYNGGTETL</sequence>
<accession>A0A0A3YWN5</accession>
<dbReference type="STRING" id="371042.NG99_17020"/>
<dbReference type="RefSeq" id="WP_034895522.1">
    <property type="nucleotide sequence ID" value="NZ_JRUQ01000048.1"/>
</dbReference>
<keyword evidence="2" id="KW-1185">Reference proteome</keyword>
<dbReference type="OrthoDB" id="6542504at2"/>
<comment type="caution">
    <text evidence="1">The sequence shown here is derived from an EMBL/GenBank/DDBJ whole genome shotgun (WGS) entry which is preliminary data.</text>
</comment>
<gene>
    <name evidence="1" type="ORF">NG99_17020</name>
</gene>
<protein>
    <recommendedName>
        <fullName evidence="3">PerC family transcriptional regulator</fullName>
    </recommendedName>
</protein>
<organism evidence="1 2">
    <name type="scientific">Erwinia typographi</name>
    <dbReference type="NCBI Taxonomy" id="371042"/>
    <lineage>
        <taxon>Bacteria</taxon>
        <taxon>Pseudomonadati</taxon>
        <taxon>Pseudomonadota</taxon>
        <taxon>Gammaproteobacteria</taxon>
        <taxon>Enterobacterales</taxon>
        <taxon>Erwiniaceae</taxon>
        <taxon>Erwinia</taxon>
    </lineage>
</organism>
<reference evidence="1 2" key="1">
    <citation type="submission" date="2014-10" db="EMBL/GenBank/DDBJ databases">
        <title>Genome sequence of Erwinia typographi M043b.</title>
        <authorList>
            <person name="Chan K.-G."/>
            <person name="Tan W.-S."/>
        </authorList>
    </citation>
    <scope>NUCLEOTIDE SEQUENCE [LARGE SCALE GENOMIC DNA]</scope>
    <source>
        <strain evidence="1 2">M043b</strain>
    </source>
</reference>
<evidence type="ECO:0000313" key="2">
    <source>
        <dbReference type="Proteomes" id="UP000030351"/>
    </source>
</evidence>
<dbReference type="Proteomes" id="UP000030351">
    <property type="component" value="Unassembled WGS sequence"/>
</dbReference>
<dbReference type="AlphaFoldDB" id="A0A0A3YWN5"/>
<name>A0A0A3YWN5_9GAMM</name>
<evidence type="ECO:0000313" key="1">
    <source>
        <dbReference type="EMBL" id="KGT91267.1"/>
    </source>
</evidence>